<reference evidence="2" key="1">
    <citation type="submission" date="2015-07" db="EMBL/GenBank/DDBJ databases">
        <title>Transcriptome Assembly of Anthurium amnicola.</title>
        <authorList>
            <person name="Suzuki J."/>
        </authorList>
    </citation>
    <scope>NUCLEOTIDE SEQUENCE</scope>
</reference>
<gene>
    <name evidence="2" type="ORF">g.106458</name>
</gene>
<dbReference type="AlphaFoldDB" id="A0A1D1XVV8"/>
<evidence type="ECO:0000256" key="1">
    <source>
        <dbReference type="SAM" id="MobiDB-lite"/>
    </source>
</evidence>
<evidence type="ECO:0000313" key="2">
    <source>
        <dbReference type="EMBL" id="JAT46512.1"/>
    </source>
</evidence>
<proteinExistence type="predicted"/>
<organism evidence="2">
    <name type="scientific">Anthurium amnicola</name>
    <dbReference type="NCBI Taxonomy" id="1678845"/>
    <lineage>
        <taxon>Eukaryota</taxon>
        <taxon>Viridiplantae</taxon>
        <taxon>Streptophyta</taxon>
        <taxon>Embryophyta</taxon>
        <taxon>Tracheophyta</taxon>
        <taxon>Spermatophyta</taxon>
        <taxon>Magnoliopsida</taxon>
        <taxon>Liliopsida</taxon>
        <taxon>Araceae</taxon>
        <taxon>Pothoideae</taxon>
        <taxon>Potheae</taxon>
        <taxon>Anthurium</taxon>
    </lineage>
</organism>
<protein>
    <submittedName>
        <fullName evidence="2">Uncharacterized protein</fullName>
    </submittedName>
</protein>
<feature type="region of interest" description="Disordered" evidence="1">
    <location>
        <begin position="1"/>
        <end position="78"/>
    </location>
</feature>
<dbReference type="EMBL" id="GDJX01021424">
    <property type="protein sequence ID" value="JAT46512.1"/>
    <property type="molecule type" value="Transcribed_RNA"/>
</dbReference>
<feature type="compositionally biased region" description="Pro residues" evidence="1">
    <location>
        <begin position="1"/>
        <end position="13"/>
    </location>
</feature>
<name>A0A1D1XVV8_9ARAE</name>
<accession>A0A1D1XVV8</accession>
<feature type="compositionally biased region" description="Low complexity" evidence="1">
    <location>
        <begin position="36"/>
        <end position="48"/>
    </location>
</feature>
<feature type="non-terminal residue" evidence="2">
    <location>
        <position position="1"/>
    </location>
</feature>
<sequence length="143" mass="15058">PQPARAAPPPASQPPATAGAPCRRRLSAKAAPPPDSAAASTVRRQPSPRSRRPAAHGQQPAGRRPSPPADSAQPTAEPVCALTLSAPLGIMSDPQEASLGKKANIWPMGNKMKSRRWDLLTDYGGRGLLCFYVVGKTPFPLPR</sequence>